<organism evidence="3 4">
    <name type="scientific">Halogeometricum rufum</name>
    <dbReference type="NCBI Taxonomy" id="553469"/>
    <lineage>
        <taxon>Archaea</taxon>
        <taxon>Methanobacteriati</taxon>
        <taxon>Methanobacteriota</taxon>
        <taxon>Stenosarchaea group</taxon>
        <taxon>Halobacteria</taxon>
        <taxon>Halobacteriales</taxon>
        <taxon>Haloferacaceae</taxon>
        <taxon>Halogeometricum</taxon>
    </lineage>
</organism>
<evidence type="ECO:0000256" key="1">
    <source>
        <dbReference type="SAM" id="MobiDB-lite"/>
    </source>
</evidence>
<dbReference type="Gene3D" id="2.60.40.1180">
    <property type="entry name" value="Golgi alpha-mannosidase II"/>
    <property type="match status" value="1"/>
</dbReference>
<protein>
    <submittedName>
        <fullName evidence="3">Glycosidase</fullName>
    </submittedName>
</protein>
<evidence type="ECO:0000259" key="2">
    <source>
        <dbReference type="SMART" id="SM00642"/>
    </source>
</evidence>
<proteinExistence type="predicted"/>
<feature type="region of interest" description="Disordered" evidence="1">
    <location>
        <begin position="1"/>
        <end position="23"/>
    </location>
</feature>
<gene>
    <name evidence="3" type="ORF">SAMN04487947_0793</name>
</gene>
<dbReference type="GO" id="GO:0009313">
    <property type="term" value="P:oligosaccharide catabolic process"/>
    <property type="evidence" value="ECO:0007669"/>
    <property type="project" value="TreeGrafter"/>
</dbReference>
<dbReference type="SMART" id="SM00642">
    <property type="entry name" value="Aamy"/>
    <property type="match status" value="1"/>
</dbReference>
<dbReference type="SUPFAM" id="SSF51445">
    <property type="entry name" value="(Trans)glycosidases"/>
    <property type="match status" value="1"/>
</dbReference>
<dbReference type="STRING" id="553469.SAMN04487947_0793"/>
<dbReference type="InterPro" id="IPR017853">
    <property type="entry name" value="GH"/>
</dbReference>
<evidence type="ECO:0000313" key="4">
    <source>
        <dbReference type="Proteomes" id="UP000198531"/>
    </source>
</evidence>
<reference evidence="4" key="1">
    <citation type="submission" date="2016-10" db="EMBL/GenBank/DDBJ databases">
        <authorList>
            <person name="Varghese N."/>
            <person name="Submissions S."/>
        </authorList>
    </citation>
    <scope>NUCLEOTIDE SEQUENCE [LARGE SCALE GENOMIC DNA]</scope>
    <source>
        <strain evidence="4">CGMCC 1.7736</strain>
    </source>
</reference>
<keyword evidence="3" id="KW-0378">Hydrolase</keyword>
<sequence length="700" mass="77243">MHHPGPPRFTHVGDAVELAPRDPDPAETYRWRVVERPADSDLTVGDAPVVHLAPDVPGVYRLELDAPDGTHRQTVRAFPDPRRPVQFRVDAAAVDAAPDAVERVSVIGPFNDFEMGLTRATFDGDAWTAAARLPPGTHEAIFAFDDAFDPYARTEVTVEGPGRPRVRLDADRRGDEVVVTADARPAPDGADPSVEFYLDGRDELTDDDVTVSGDELRLPADAVAGRTRVHAVPVADRHGLSDTVELGREGGDVAVSRPADAPAWVEDATIYQIFVREFAGETVDATFAELERRVPYLEHLGVDTIWLTPVCESPTRHGYHITDLFDTADDLGTRAEFESLVDRLHEAGVRVVFDLVINHTSRDHPAYQLHEAGVPEYEDLYERIPAERDTSDVDWSADGAPGVLFNWWSIPNLNYDSLRVREWMLDVVDEWAPVVDGFRCDVAWGVPHGFWKEVRDRLKREQADFLLLDETVPRRPAFAENEFDLHYDTDLYYALRDVGTGEAPAEAVFDALAASAHRGYPDDAVHMRYVENHDEDRYLAECGPDALRAAVAVTFTFPGVPLVYYGQERGVTEQRGRMKWHDGDADLTDFHRRLVSLRAAEPALRAGSVDPLSPTVSGTDAANVAAYERTTDEDRLLVVVNFGAEAATVRFDGGATTADGADPTLPGEMQTDRKDLLSGENVATGDGGVRVEDCVVLRLS</sequence>
<dbReference type="InterPro" id="IPR006047">
    <property type="entry name" value="GH13_cat_dom"/>
</dbReference>
<keyword evidence="3" id="KW-0326">Glycosidase</keyword>
<dbReference type="Pfam" id="PF00128">
    <property type="entry name" value="Alpha-amylase"/>
    <property type="match status" value="1"/>
</dbReference>
<dbReference type="InterPro" id="IPR013780">
    <property type="entry name" value="Glyco_hydro_b"/>
</dbReference>
<dbReference type="CDD" id="cd11313">
    <property type="entry name" value="AmyAc_arch_bac_AmyA"/>
    <property type="match status" value="1"/>
</dbReference>
<keyword evidence="4" id="KW-1185">Reference proteome</keyword>
<dbReference type="Gene3D" id="3.20.20.80">
    <property type="entry name" value="Glycosidases"/>
    <property type="match status" value="1"/>
</dbReference>
<evidence type="ECO:0000313" key="3">
    <source>
        <dbReference type="EMBL" id="SFR38907.1"/>
    </source>
</evidence>
<feature type="domain" description="Glycosyl hydrolase family 13 catalytic" evidence="2">
    <location>
        <begin position="272"/>
        <end position="598"/>
    </location>
</feature>
<name>A0A1I6GA10_9EURY</name>
<dbReference type="PANTHER" id="PTHR10357:SF179">
    <property type="entry name" value="NEUTRAL AND BASIC AMINO ACID TRANSPORT PROTEIN RBAT"/>
    <property type="match status" value="1"/>
</dbReference>
<dbReference type="RefSeq" id="WP_089804789.1">
    <property type="nucleotide sequence ID" value="NZ_FOYT01000001.1"/>
</dbReference>
<dbReference type="Gene3D" id="2.60.40.10">
    <property type="entry name" value="Immunoglobulins"/>
    <property type="match status" value="1"/>
</dbReference>
<dbReference type="InterPro" id="IPR013783">
    <property type="entry name" value="Ig-like_fold"/>
</dbReference>
<dbReference type="EMBL" id="FOYT01000001">
    <property type="protein sequence ID" value="SFR38907.1"/>
    <property type="molecule type" value="Genomic_DNA"/>
</dbReference>
<dbReference type="AlphaFoldDB" id="A0A1I6GA10"/>
<accession>A0A1I6GA10</accession>
<dbReference type="OrthoDB" id="34423at2157"/>
<dbReference type="PANTHER" id="PTHR10357">
    <property type="entry name" value="ALPHA-AMYLASE FAMILY MEMBER"/>
    <property type="match status" value="1"/>
</dbReference>
<dbReference type="SUPFAM" id="SSF51011">
    <property type="entry name" value="Glycosyl hydrolase domain"/>
    <property type="match status" value="1"/>
</dbReference>
<dbReference type="Proteomes" id="UP000198531">
    <property type="component" value="Unassembled WGS sequence"/>
</dbReference>
<dbReference type="GO" id="GO:0004556">
    <property type="term" value="F:alpha-amylase activity"/>
    <property type="evidence" value="ECO:0007669"/>
    <property type="project" value="TreeGrafter"/>
</dbReference>